<dbReference type="SUPFAM" id="SSF103473">
    <property type="entry name" value="MFS general substrate transporter"/>
    <property type="match status" value="1"/>
</dbReference>
<dbReference type="InterPro" id="IPR010290">
    <property type="entry name" value="TM_effector"/>
</dbReference>
<protein>
    <submittedName>
        <fullName evidence="9">MFS family permease</fullName>
    </submittedName>
</protein>
<evidence type="ECO:0000259" key="8">
    <source>
        <dbReference type="PROSITE" id="PS50850"/>
    </source>
</evidence>
<accession>A0A7W5DR18</accession>
<evidence type="ECO:0000313" key="10">
    <source>
        <dbReference type="Proteomes" id="UP000544222"/>
    </source>
</evidence>
<dbReference type="Pfam" id="PF05977">
    <property type="entry name" value="MFS_3"/>
    <property type="match status" value="1"/>
</dbReference>
<comment type="subcellular location">
    <subcellularLocation>
        <location evidence="1">Cell membrane</location>
        <topology evidence="1">Multi-pass membrane protein</topology>
    </subcellularLocation>
</comment>
<dbReference type="PROSITE" id="PS50850">
    <property type="entry name" value="MFS"/>
    <property type="match status" value="2"/>
</dbReference>
<dbReference type="CDD" id="cd06173">
    <property type="entry name" value="MFS_MefA_like"/>
    <property type="match status" value="1"/>
</dbReference>
<evidence type="ECO:0000256" key="4">
    <source>
        <dbReference type="ARBA" id="ARBA00022692"/>
    </source>
</evidence>
<gene>
    <name evidence="9" type="ORF">FHX64_001685</name>
</gene>
<keyword evidence="5 7" id="KW-1133">Transmembrane helix</keyword>
<evidence type="ECO:0000256" key="5">
    <source>
        <dbReference type="ARBA" id="ARBA00022989"/>
    </source>
</evidence>
<dbReference type="PANTHER" id="PTHR23513">
    <property type="entry name" value="INTEGRAL MEMBRANE EFFLUX PROTEIN-RELATED"/>
    <property type="match status" value="1"/>
</dbReference>
<reference evidence="9 10" key="1">
    <citation type="submission" date="2020-08" db="EMBL/GenBank/DDBJ databases">
        <title>Genomic Encyclopedia of Type Strains, Phase IV (KMG-IV): sequencing the most valuable type-strain genomes for metagenomic binning, comparative biology and taxonomic classification.</title>
        <authorList>
            <person name="Goeker M."/>
        </authorList>
    </citation>
    <scope>NUCLEOTIDE SEQUENCE [LARGE SCALE GENOMIC DNA]</scope>
    <source>
        <strain evidence="9 10">DSM 27471</strain>
    </source>
</reference>
<dbReference type="RefSeq" id="WP_183413284.1">
    <property type="nucleotide sequence ID" value="NZ_JACHYB010000001.1"/>
</dbReference>
<feature type="transmembrane region" description="Helical" evidence="7">
    <location>
        <begin position="81"/>
        <end position="101"/>
    </location>
</feature>
<evidence type="ECO:0000256" key="1">
    <source>
        <dbReference type="ARBA" id="ARBA00004651"/>
    </source>
</evidence>
<keyword evidence="10" id="KW-1185">Reference proteome</keyword>
<keyword evidence="2" id="KW-0813">Transport</keyword>
<keyword evidence="6 7" id="KW-0472">Membrane</keyword>
<evidence type="ECO:0000256" key="3">
    <source>
        <dbReference type="ARBA" id="ARBA00022475"/>
    </source>
</evidence>
<comment type="caution">
    <text evidence="9">The sequence shown here is derived from an EMBL/GenBank/DDBJ whole genome shotgun (WGS) entry which is preliminary data.</text>
</comment>
<feature type="transmembrane region" description="Helical" evidence="7">
    <location>
        <begin position="107"/>
        <end position="125"/>
    </location>
</feature>
<feature type="transmembrane region" description="Helical" evidence="7">
    <location>
        <begin position="319"/>
        <end position="339"/>
    </location>
</feature>
<feature type="transmembrane region" description="Helical" evidence="7">
    <location>
        <begin position="50"/>
        <end position="74"/>
    </location>
</feature>
<feature type="transmembrane region" description="Helical" evidence="7">
    <location>
        <begin position="264"/>
        <end position="282"/>
    </location>
</feature>
<feature type="transmembrane region" description="Helical" evidence="7">
    <location>
        <begin position="294"/>
        <end position="313"/>
    </location>
</feature>
<dbReference type="Proteomes" id="UP000544222">
    <property type="component" value="Unassembled WGS sequence"/>
</dbReference>
<feature type="transmembrane region" description="Helical" evidence="7">
    <location>
        <begin position="20"/>
        <end position="44"/>
    </location>
</feature>
<dbReference type="EMBL" id="JACHYB010000001">
    <property type="protein sequence ID" value="MBB3187522.1"/>
    <property type="molecule type" value="Genomic_DNA"/>
</dbReference>
<feature type="domain" description="Major facilitator superfamily (MFS) profile" evidence="8">
    <location>
        <begin position="224"/>
        <end position="419"/>
    </location>
</feature>
<feature type="transmembrane region" description="Helical" evidence="7">
    <location>
        <begin position="226"/>
        <end position="244"/>
    </location>
</feature>
<sequence>MAGAKQISTFRAFRNRNYALFFTGQTISQVGTWMQGTGISWVIYTMTHSTFMLGLAVFATLFPRFLFSLAGGIVADRYNRYTILLITQSASMVQAVLLTVVTLATNYAVWELLTLSVLLGVINAFDSPARQPMVHLMINDKEDLPNALALNSSMVNFARIVGPALAGIILEKLGVGICFLVNALSFVAVITSLLLMKLPKEELPVVSKGILSGLTSGFAYLKRTPSISMILLMVSLMNFLVMPYDTLLPVFAKVVFRGDATTFGYIRSFIGVGAIAGAFFLASLKPNVNLRTVLLINTAVFGIGLMSFSHLGYFPLAMVFAVLVGFGAMSQTTICLTITQMDAIPEMRGRVMSYLIMAMAGMMPLGSLLIGGLSQHIGARNTLFIQGIIALAIAAVFIRILKRNQAGISSVDNAGETTH</sequence>
<organism evidence="9 10">
    <name type="scientific">Microbacter margulisiae</name>
    <dbReference type="NCBI Taxonomy" id="1350067"/>
    <lineage>
        <taxon>Bacteria</taxon>
        <taxon>Pseudomonadati</taxon>
        <taxon>Bacteroidota</taxon>
        <taxon>Bacteroidia</taxon>
        <taxon>Bacteroidales</taxon>
        <taxon>Porphyromonadaceae</taxon>
        <taxon>Microbacter</taxon>
    </lineage>
</organism>
<feature type="transmembrane region" description="Helical" evidence="7">
    <location>
        <begin position="146"/>
        <end position="168"/>
    </location>
</feature>
<feature type="transmembrane region" description="Helical" evidence="7">
    <location>
        <begin position="351"/>
        <end position="371"/>
    </location>
</feature>
<keyword evidence="3" id="KW-1003">Cell membrane</keyword>
<evidence type="ECO:0000256" key="6">
    <source>
        <dbReference type="ARBA" id="ARBA00023136"/>
    </source>
</evidence>
<dbReference type="InterPro" id="IPR020846">
    <property type="entry name" value="MFS_dom"/>
</dbReference>
<evidence type="ECO:0000256" key="7">
    <source>
        <dbReference type="SAM" id="Phobius"/>
    </source>
</evidence>
<dbReference type="InterPro" id="IPR036259">
    <property type="entry name" value="MFS_trans_sf"/>
</dbReference>
<feature type="domain" description="Major facilitator superfamily (MFS) profile" evidence="8">
    <location>
        <begin position="1"/>
        <end position="200"/>
    </location>
</feature>
<evidence type="ECO:0000256" key="2">
    <source>
        <dbReference type="ARBA" id="ARBA00022448"/>
    </source>
</evidence>
<name>A0A7W5DR18_9PORP</name>
<feature type="transmembrane region" description="Helical" evidence="7">
    <location>
        <begin position="383"/>
        <end position="401"/>
    </location>
</feature>
<keyword evidence="4 7" id="KW-0812">Transmembrane</keyword>
<feature type="transmembrane region" description="Helical" evidence="7">
    <location>
        <begin position="174"/>
        <end position="195"/>
    </location>
</feature>
<dbReference type="GO" id="GO:0022857">
    <property type="term" value="F:transmembrane transporter activity"/>
    <property type="evidence" value="ECO:0007669"/>
    <property type="project" value="InterPro"/>
</dbReference>
<evidence type="ECO:0000313" key="9">
    <source>
        <dbReference type="EMBL" id="MBB3187522.1"/>
    </source>
</evidence>
<dbReference type="Gene3D" id="1.20.1250.20">
    <property type="entry name" value="MFS general substrate transporter like domains"/>
    <property type="match status" value="1"/>
</dbReference>
<dbReference type="AlphaFoldDB" id="A0A7W5DR18"/>
<dbReference type="PANTHER" id="PTHR23513:SF11">
    <property type="entry name" value="STAPHYLOFERRIN A TRANSPORTER"/>
    <property type="match status" value="1"/>
</dbReference>
<proteinExistence type="predicted"/>
<dbReference type="GO" id="GO:0005886">
    <property type="term" value="C:plasma membrane"/>
    <property type="evidence" value="ECO:0007669"/>
    <property type="project" value="UniProtKB-SubCell"/>
</dbReference>